<dbReference type="EMBL" id="GL536686">
    <property type="protein sequence ID" value="EFQ87944.1"/>
    <property type="molecule type" value="Genomic_DNA"/>
</dbReference>
<keyword evidence="3" id="KW-1185">Reference proteome</keyword>
<feature type="compositionally biased region" description="Basic and acidic residues" evidence="1">
    <location>
        <begin position="21"/>
        <end position="36"/>
    </location>
</feature>
<dbReference type="HOGENOM" id="CLU_397492_0_0_1"/>
<organism evidence="3">
    <name type="scientific">Pyrenophora teres f. teres (strain 0-1)</name>
    <name type="common">Barley net blotch fungus</name>
    <name type="synonym">Drechslera teres f. teres</name>
    <dbReference type="NCBI Taxonomy" id="861557"/>
    <lineage>
        <taxon>Eukaryota</taxon>
        <taxon>Fungi</taxon>
        <taxon>Dikarya</taxon>
        <taxon>Ascomycota</taxon>
        <taxon>Pezizomycotina</taxon>
        <taxon>Dothideomycetes</taxon>
        <taxon>Pleosporomycetidae</taxon>
        <taxon>Pleosporales</taxon>
        <taxon>Pleosporineae</taxon>
        <taxon>Pleosporaceae</taxon>
        <taxon>Pyrenophora</taxon>
    </lineage>
</organism>
<dbReference type="KEGG" id="pte:PTT_16364"/>
<feature type="compositionally biased region" description="Basic and acidic residues" evidence="1">
    <location>
        <begin position="103"/>
        <end position="119"/>
    </location>
</feature>
<dbReference type="OrthoDB" id="3685818at2759"/>
<reference evidence="2 3" key="1">
    <citation type="journal article" date="2010" name="Genome Biol.">
        <title>A first genome assembly of the barley fungal pathogen Pyrenophora teres f. teres.</title>
        <authorList>
            <person name="Ellwood S.R."/>
            <person name="Liu Z."/>
            <person name="Syme R.A."/>
            <person name="Lai Z."/>
            <person name="Hane J.K."/>
            <person name="Keiper F."/>
            <person name="Moffat C.S."/>
            <person name="Oliver R.P."/>
            <person name="Friesen T.L."/>
        </authorList>
    </citation>
    <scope>NUCLEOTIDE SEQUENCE [LARGE SCALE GENOMIC DNA]</scope>
    <source>
        <strain evidence="2 3">0-1</strain>
    </source>
</reference>
<feature type="compositionally biased region" description="Basic and acidic residues" evidence="1">
    <location>
        <begin position="43"/>
        <end position="54"/>
    </location>
</feature>
<sequence length="678" mass="74652">MDYQNDELAPGATEGAGASIVDERARRKQEKKEMKEMRRRKKEAREAQDTNEAEKVEEEAPTPPADQAPATPVKKGRYGPRNPYKKREKGPDGKPVSSMKRKREGDAHVEKAAVTEDKMSSGMCFLRPSFLQDLKESMGNPGFTSSPKIDDTGNEEKAPKKKGKGRPPGAVKTAIPESGETKTTQAEMVAKNSIPSELAMTKRQKQNQEERVDTGSLEKTFKMIKTPIPIPSVASMLLSGTRKTSALPSEPRYDLDNSTSEPQPKKSKPTKPESQVFVPDTPPSRNCSEFMTTARQPSIPFIVQQKKTEERVPTRAKHLISSQGSVMPLSSSSNSQATGLTWSNLMAHKQQVEGKSRLRTPHRAVSIATDMTSSGTSSTTPSIKDMFLRIGKPYTNPFFTEPKKPSQHIERHPESSLAVFTAAFTTVRATVNFTDEKEYVIEHDALVAASSGRLPCLHKVTGCTPKGEEMLRLSCKENAWPVLKMANTSEAEAKAACDAISRCQTAESLLRHTIAAYIPVPLGVIEGIWSLYCPGYSARHVDRYGFGKRTLTVFETAGASKHEGVYTARLLLLPRSISFAMGDFVGPPHASFRHVELKTVPEGYRVEIVFLGNGYAKVRLDMHLLLTGRVATAAGEKREKSKTNSCSTGIFEFLAVHQKAVVWMETSEGRKTGTKHDS</sequence>
<gene>
    <name evidence="2" type="ORF">PTT_16364</name>
</gene>
<evidence type="ECO:0000313" key="3">
    <source>
        <dbReference type="Proteomes" id="UP000001067"/>
    </source>
</evidence>
<feature type="compositionally biased region" description="Basic residues" evidence="1">
    <location>
        <begin position="74"/>
        <end position="88"/>
    </location>
</feature>
<dbReference type="AlphaFoldDB" id="E3S256"/>
<dbReference type="Proteomes" id="UP000001067">
    <property type="component" value="Unassembled WGS sequence"/>
</dbReference>
<protein>
    <submittedName>
        <fullName evidence="2">Uncharacterized protein</fullName>
    </submittedName>
</protein>
<accession>E3S256</accession>
<proteinExistence type="predicted"/>
<feature type="compositionally biased region" description="Basic and acidic residues" evidence="1">
    <location>
        <begin position="148"/>
        <end position="158"/>
    </location>
</feature>
<name>E3S256_PYRTT</name>
<evidence type="ECO:0000313" key="2">
    <source>
        <dbReference type="EMBL" id="EFQ87944.1"/>
    </source>
</evidence>
<feature type="region of interest" description="Disordered" evidence="1">
    <location>
        <begin position="134"/>
        <end position="218"/>
    </location>
</feature>
<feature type="region of interest" description="Disordered" evidence="1">
    <location>
        <begin position="1"/>
        <end position="119"/>
    </location>
</feature>
<feature type="region of interest" description="Disordered" evidence="1">
    <location>
        <begin position="241"/>
        <end position="284"/>
    </location>
</feature>
<evidence type="ECO:0000256" key="1">
    <source>
        <dbReference type="SAM" id="MobiDB-lite"/>
    </source>
</evidence>